<dbReference type="InterPro" id="IPR005467">
    <property type="entry name" value="His_kinase_dom"/>
</dbReference>
<dbReference type="RefSeq" id="WP_068541150.1">
    <property type="nucleotide sequence ID" value="NZ_LSFI01000008.1"/>
</dbReference>
<evidence type="ECO:0000259" key="14">
    <source>
        <dbReference type="PROSITE" id="PS50109"/>
    </source>
</evidence>
<keyword evidence="13" id="KW-0472">Membrane</keyword>
<evidence type="ECO:0000256" key="11">
    <source>
        <dbReference type="ARBA" id="ARBA00022989"/>
    </source>
</evidence>
<dbReference type="Gene3D" id="1.10.287.130">
    <property type="match status" value="1"/>
</dbReference>
<keyword evidence="12" id="KW-0902">Two-component regulatory system</keyword>
<evidence type="ECO:0000256" key="6">
    <source>
        <dbReference type="ARBA" id="ARBA00022679"/>
    </source>
</evidence>
<gene>
    <name evidence="15" type="ORF">TH606_02660</name>
</gene>
<dbReference type="InterPro" id="IPR029016">
    <property type="entry name" value="GAF-like_dom_sf"/>
</dbReference>
<keyword evidence="8" id="KW-0547">Nucleotide-binding</keyword>
<dbReference type="CDD" id="cd00082">
    <property type="entry name" value="HisKA"/>
    <property type="match status" value="1"/>
</dbReference>
<dbReference type="Gene3D" id="3.30.565.10">
    <property type="entry name" value="Histidine kinase-like ATPase, C-terminal domain"/>
    <property type="match status" value="1"/>
</dbReference>
<dbReference type="SUPFAM" id="SSF55874">
    <property type="entry name" value="ATPase domain of HSP90 chaperone/DNA topoisomerase II/histidine kinase"/>
    <property type="match status" value="1"/>
</dbReference>
<dbReference type="EC" id="2.7.13.3" evidence="3"/>
<keyword evidence="11" id="KW-1133">Transmembrane helix</keyword>
<keyword evidence="4" id="KW-1003">Cell membrane</keyword>
<dbReference type="InterPro" id="IPR003661">
    <property type="entry name" value="HisK_dim/P_dom"/>
</dbReference>
<sequence length="450" mass="50639">MLKPSTCEKECRLEHLLELSLKFITKLLQAEEEEDIWALILVAVTSAQGLKFNRAFILKKEETQDIFHGVTGLGPLSPEEAFRIWSALEVESPSFEELVAKAREEITDYSLPIVKFARELSLNLADLSSCGKELNSSKVFHLKEEDYPQLSPVFKKLGVKEFALAPIRTPVMYGFILVDNFVTQKPFSQLEFQFLETISGLSSIALQKLWSSKELLKHKNLLLEAERIAVLGELSSKIFHEIRNPVSALGGLSKVLLKKEVPEGLEGYLRTMVREAEKLENVLKELFQFMPSFELKKEPVRLYRLFQSALVLFLGIFKEKGIHVSFECSDGDPILNVDPKEMQLAFINILKNVVEALPQGGNLKIVLEYKQGITLKITAKGFDVAQKSFDKLFTPSPDTSEKAVSGLGLSLAKRIIELHGGKFSLAYPETSGMEVTIFFPEKLVVNGERK</sequence>
<evidence type="ECO:0000256" key="4">
    <source>
        <dbReference type="ARBA" id="ARBA00022475"/>
    </source>
</evidence>
<dbReference type="Pfam" id="PF02518">
    <property type="entry name" value="HATPase_c"/>
    <property type="match status" value="1"/>
</dbReference>
<proteinExistence type="predicted"/>
<dbReference type="PANTHER" id="PTHR45528">
    <property type="entry name" value="SENSOR HISTIDINE KINASE CPXA"/>
    <property type="match status" value="1"/>
</dbReference>
<dbReference type="SUPFAM" id="SSF55781">
    <property type="entry name" value="GAF domain-like"/>
    <property type="match status" value="1"/>
</dbReference>
<evidence type="ECO:0000313" key="15">
    <source>
        <dbReference type="EMBL" id="OAG28270.1"/>
    </source>
</evidence>
<dbReference type="OrthoDB" id="9815750at2"/>
<protein>
    <recommendedName>
        <fullName evidence="3">histidine kinase</fullName>
        <ecNumber evidence="3">2.7.13.3</ecNumber>
    </recommendedName>
</protein>
<dbReference type="SMART" id="SM00388">
    <property type="entry name" value="HisKA"/>
    <property type="match status" value="1"/>
</dbReference>
<evidence type="ECO:0000256" key="10">
    <source>
        <dbReference type="ARBA" id="ARBA00022840"/>
    </source>
</evidence>
<accession>A0A177EA19</accession>
<dbReference type="InterPro" id="IPR036890">
    <property type="entry name" value="HATPase_C_sf"/>
</dbReference>
<dbReference type="SUPFAM" id="SSF47384">
    <property type="entry name" value="Homodimeric domain of signal transducing histidine kinase"/>
    <property type="match status" value="1"/>
</dbReference>
<evidence type="ECO:0000256" key="5">
    <source>
        <dbReference type="ARBA" id="ARBA00022553"/>
    </source>
</evidence>
<dbReference type="InterPro" id="IPR036097">
    <property type="entry name" value="HisK_dim/P_sf"/>
</dbReference>
<dbReference type="SMART" id="SM00387">
    <property type="entry name" value="HATPase_c"/>
    <property type="match status" value="1"/>
</dbReference>
<dbReference type="GO" id="GO:0005524">
    <property type="term" value="F:ATP binding"/>
    <property type="evidence" value="ECO:0007669"/>
    <property type="project" value="UniProtKB-KW"/>
</dbReference>
<dbReference type="GO" id="GO:0005886">
    <property type="term" value="C:plasma membrane"/>
    <property type="evidence" value="ECO:0007669"/>
    <property type="project" value="UniProtKB-SubCell"/>
</dbReference>
<dbReference type="InterPro" id="IPR003594">
    <property type="entry name" value="HATPase_dom"/>
</dbReference>
<dbReference type="STRING" id="1795632.TH606_02660"/>
<dbReference type="Gene3D" id="3.30.450.40">
    <property type="match status" value="1"/>
</dbReference>
<dbReference type="Proteomes" id="UP000076964">
    <property type="component" value="Unassembled WGS sequence"/>
</dbReference>
<keyword evidence="7" id="KW-0812">Transmembrane</keyword>
<evidence type="ECO:0000313" key="16">
    <source>
        <dbReference type="Proteomes" id="UP000076964"/>
    </source>
</evidence>
<feature type="domain" description="Histidine kinase" evidence="14">
    <location>
        <begin position="237"/>
        <end position="443"/>
    </location>
</feature>
<dbReference type="EMBL" id="LSFI01000008">
    <property type="protein sequence ID" value="OAG28270.1"/>
    <property type="molecule type" value="Genomic_DNA"/>
</dbReference>
<keyword evidence="10" id="KW-0067">ATP-binding</keyword>
<evidence type="ECO:0000256" key="8">
    <source>
        <dbReference type="ARBA" id="ARBA00022741"/>
    </source>
</evidence>
<comment type="caution">
    <text evidence="15">The sequence shown here is derived from an EMBL/GenBank/DDBJ whole genome shotgun (WGS) entry which is preliminary data.</text>
</comment>
<comment type="catalytic activity">
    <reaction evidence="1">
        <text>ATP + protein L-histidine = ADP + protein N-phospho-L-histidine.</text>
        <dbReference type="EC" id="2.7.13.3"/>
    </reaction>
</comment>
<dbReference type="Pfam" id="PF00512">
    <property type="entry name" value="HisKA"/>
    <property type="match status" value="1"/>
</dbReference>
<evidence type="ECO:0000256" key="13">
    <source>
        <dbReference type="ARBA" id="ARBA00023136"/>
    </source>
</evidence>
<keyword evidence="6" id="KW-0808">Transferase</keyword>
<organism evidence="15 16">
    <name type="scientific">Thermodesulfatator autotrophicus</name>
    <dbReference type="NCBI Taxonomy" id="1795632"/>
    <lineage>
        <taxon>Bacteria</taxon>
        <taxon>Pseudomonadati</taxon>
        <taxon>Thermodesulfobacteriota</taxon>
        <taxon>Thermodesulfobacteria</taxon>
        <taxon>Thermodesulfobacteriales</taxon>
        <taxon>Thermodesulfatatoraceae</taxon>
        <taxon>Thermodesulfatator</taxon>
    </lineage>
</organism>
<dbReference type="InterPro" id="IPR050398">
    <property type="entry name" value="HssS/ArlS-like"/>
</dbReference>
<reference evidence="15 16" key="1">
    <citation type="submission" date="2016-02" db="EMBL/GenBank/DDBJ databases">
        <title>Draft genome sequence of Thermodesulfatator sp. S606.</title>
        <authorList>
            <person name="Lai Q."/>
            <person name="Cao J."/>
            <person name="Dupont S."/>
            <person name="Shao Z."/>
            <person name="Jebbar M."/>
            <person name="Alain K."/>
        </authorList>
    </citation>
    <scope>NUCLEOTIDE SEQUENCE [LARGE SCALE GENOMIC DNA]</scope>
    <source>
        <strain evidence="15 16">S606</strain>
    </source>
</reference>
<evidence type="ECO:0000256" key="3">
    <source>
        <dbReference type="ARBA" id="ARBA00012438"/>
    </source>
</evidence>
<name>A0A177EA19_9BACT</name>
<keyword evidence="9" id="KW-0418">Kinase</keyword>
<evidence type="ECO:0000256" key="12">
    <source>
        <dbReference type="ARBA" id="ARBA00023012"/>
    </source>
</evidence>
<dbReference type="PROSITE" id="PS50109">
    <property type="entry name" value="HIS_KIN"/>
    <property type="match status" value="1"/>
</dbReference>
<evidence type="ECO:0000256" key="1">
    <source>
        <dbReference type="ARBA" id="ARBA00000085"/>
    </source>
</evidence>
<dbReference type="GO" id="GO:0000155">
    <property type="term" value="F:phosphorelay sensor kinase activity"/>
    <property type="evidence" value="ECO:0007669"/>
    <property type="project" value="InterPro"/>
</dbReference>
<keyword evidence="5" id="KW-0597">Phosphoprotein</keyword>
<evidence type="ECO:0000256" key="2">
    <source>
        <dbReference type="ARBA" id="ARBA00004651"/>
    </source>
</evidence>
<dbReference type="PANTHER" id="PTHR45528:SF1">
    <property type="entry name" value="SENSOR HISTIDINE KINASE CPXA"/>
    <property type="match status" value="1"/>
</dbReference>
<comment type="subcellular location">
    <subcellularLocation>
        <location evidence="2">Cell membrane</location>
        <topology evidence="2">Multi-pass membrane protein</topology>
    </subcellularLocation>
</comment>
<evidence type="ECO:0000256" key="9">
    <source>
        <dbReference type="ARBA" id="ARBA00022777"/>
    </source>
</evidence>
<evidence type="ECO:0000256" key="7">
    <source>
        <dbReference type="ARBA" id="ARBA00022692"/>
    </source>
</evidence>
<keyword evidence="16" id="KW-1185">Reference proteome</keyword>
<dbReference type="AlphaFoldDB" id="A0A177EA19"/>